<feature type="compositionally biased region" description="Low complexity" evidence="1">
    <location>
        <begin position="587"/>
        <end position="601"/>
    </location>
</feature>
<feature type="compositionally biased region" description="Basic residues" evidence="1">
    <location>
        <begin position="274"/>
        <end position="297"/>
    </location>
</feature>
<feature type="compositionally biased region" description="Low complexity" evidence="1">
    <location>
        <begin position="749"/>
        <end position="764"/>
    </location>
</feature>
<feature type="compositionally biased region" description="Basic and acidic residues" evidence="1">
    <location>
        <begin position="306"/>
        <end position="347"/>
    </location>
</feature>
<evidence type="ECO:0000256" key="1">
    <source>
        <dbReference type="SAM" id="MobiDB-lite"/>
    </source>
</evidence>
<proteinExistence type="predicted"/>
<comment type="caution">
    <text evidence="2">The sequence shown here is derived from an EMBL/GenBank/DDBJ whole genome shotgun (WGS) entry which is preliminary data.</text>
</comment>
<feature type="compositionally biased region" description="Polar residues" evidence="1">
    <location>
        <begin position="955"/>
        <end position="988"/>
    </location>
</feature>
<name>A0A4Z1FQA1_9HELO</name>
<feature type="compositionally biased region" description="Polar residues" evidence="1">
    <location>
        <begin position="702"/>
        <end position="718"/>
    </location>
</feature>
<feature type="region of interest" description="Disordered" evidence="1">
    <location>
        <begin position="540"/>
        <end position="567"/>
    </location>
</feature>
<reference evidence="2 3" key="1">
    <citation type="submission" date="2017-12" db="EMBL/GenBank/DDBJ databases">
        <title>Comparative genomics of Botrytis spp.</title>
        <authorList>
            <person name="Valero-Jimenez C.A."/>
            <person name="Tapia P."/>
            <person name="Veloso J."/>
            <person name="Silva-Moreno E."/>
            <person name="Staats M."/>
            <person name="Valdes J.H."/>
            <person name="Van Kan J.A.L."/>
        </authorList>
    </citation>
    <scope>NUCLEOTIDE SEQUENCE [LARGE SCALE GENOMIC DNA]</scope>
    <source>
        <strain evidence="2 3">Bp0003</strain>
    </source>
</reference>
<gene>
    <name evidence="2" type="ORF">BPAE_0055g00260</name>
</gene>
<feature type="compositionally biased region" description="Basic and acidic residues" evidence="1">
    <location>
        <begin position="469"/>
        <end position="514"/>
    </location>
</feature>
<feature type="region of interest" description="Disordered" evidence="1">
    <location>
        <begin position="581"/>
        <end position="604"/>
    </location>
</feature>
<feature type="compositionally biased region" description="Polar residues" evidence="1">
    <location>
        <begin position="997"/>
        <end position="1013"/>
    </location>
</feature>
<dbReference type="Proteomes" id="UP000297910">
    <property type="component" value="Unassembled WGS sequence"/>
</dbReference>
<keyword evidence="3" id="KW-1185">Reference proteome</keyword>
<feature type="compositionally biased region" description="Basic and acidic residues" evidence="1">
    <location>
        <begin position="540"/>
        <end position="557"/>
    </location>
</feature>
<feature type="region of interest" description="Disordered" evidence="1">
    <location>
        <begin position="228"/>
        <end position="372"/>
    </location>
</feature>
<protein>
    <submittedName>
        <fullName evidence="2">Uncharacterized protein</fullName>
    </submittedName>
</protein>
<sequence>MLTMLRAGSRSDDGSDTTEEIVRDGYPYYFKKNNGRMVMARKTSTKRGNKNFSLLGQAFGIHEPKRRTSVEALRKKKKLARFPIPRPPYSTAHPPQNFPTFAPPPIPYAPTISQQPFLNPNFFAQTAPGFPPFYPVPGFPAAPAPAPASASATVQQPMRWAFPPKASKPPNFEELRKVESDFLKRANSKSKRDGNNDDRTEIKTTTTTVITKHICVSCQRDRSSKYHLDNPIKAGETPTPGFCRRCRRNATSTSGSSGDDSDDSDSRIHGYGGRGRRRRRRTKERGSKKNYRRKPMSRVRSIEFSSRNDERRDNTHSNGDRHEVIVEEEVTRERETAPKDPARRSENNSRQSTSRSYTRTHERDLVDEDSAARGEPKVRINITNRSISVSPPSIIDEIREKSVRFNQQARKANATSQAASRQDLHKSYRYVEPLHSAARYESPPRSVRFSKESLPSLRTEDHAQRRRSERAYPERTYDHDIHEQVHEHVPRRRSDEDMIVVETEHEQPESRTEPRNLPCRRPRSSDEDFIVVETEHEFPRCRTESRHDLRRPQERRRSPPRTPITTRETYITSKFDQHGNETQYKWTTTSRTSSSLSSLRSFEPSIRRASSDIYHPSIIRRSSDSSEEFNRACYLSYNICNQHEMAHQNLPNPGLRRRQRSSFKSYGSFMDGTKTPPRAPDPPTLNGNWDPRYVPRSRDRSTSQSNLPKVPQHQSTPRKIQAWMNASTIDQLDQSLEQNRKSRVHSRSSDSQSSGSMVTQSDSFTTTSTSAGLYELSASNSTRLSMVPQPVSVRDTTDSGNEVESTLAAPSAKAILKKKPVIEPSRRRYERAEITNSKVDDNSHAVRSTSQKYRDQIGSYKAYVEYGNVAVVGNETNRLNANNRTRDVAGKDDNATIVDDATDLTLRTARSKAAVLDRVKLRRRVSFQEKPEYSATPKPSRENSWAETTNYDAEQSYSGNTYTNDQSWDANADQSYSATSNGYQSWGGQATEDDSRGTNPKTIGNNFWSSPTDTETVLPDIGGYSGGAGAKCNPLYFSGGGYASTPTSKSKSGTGGKGSTNGDGSNKNKKEADDDDDNDNDGWGPIPTFSSLKL</sequence>
<evidence type="ECO:0000313" key="2">
    <source>
        <dbReference type="EMBL" id="TGO26655.1"/>
    </source>
</evidence>
<dbReference type="AlphaFoldDB" id="A0A4Z1FQA1"/>
<organism evidence="2 3">
    <name type="scientific">Botrytis paeoniae</name>
    <dbReference type="NCBI Taxonomy" id="278948"/>
    <lineage>
        <taxon>Eukaryota</taxon>
        <taxon>Fungi</taxon>
        <taxon>Dikarya</taxon>
        <taxon>Ascomycota</taxon>
        <taxon>Pezizomycotina</taxon>
        <taxon>Leotiomycetes</taxon>
        <taxon>Helotiales</taxon>
        <taxon>Sclerotiniaceae</taxon>
        <taxon>Botrytis</taxon>
    </lineage>
</organism>
<dbReference type="EMBL" id="PQXI01000055">
    <property type="protein sequence ID" value="TGO26655.1"/>
    <property type="molecule type" value="Genomic_DNA"/>
</dbReference>
<feature type="region of interest" description="Disordered" evidence="1">
    <location>
        <begin position="955"/>
        <end position="1013"/>
    </location>
</feature>
<feature type="region of interest" description="Disordered" evidence="1">
    <location>
        <begin position="737"/>
        <end position="764"/>
    </location>
</feature>
<accession>A0A4Z1FQA1</accession>
<feature type="region of interest" description="Disordered" evidence="1">
    <location>
        <begin position="1035"/>
        <end position="1094"/>
    </location>
</feature>
<feature type="compositionally biased region" description="Basic and acidic residues" evidence="1">
    <location>
        <begin position="359"/>
        <end position="372"/>
    </location>
</feature>
<feature type="region of interest" description="Disordered" evidence="1">
    <location>
        <begin position="665"/>
        <end position="718"/>
    </location>
</feature>
<feature type="region of interest" description="Disordered" evidence="1">
    <location>
        <begin position="435"/>
        <end position="523"/>
    </location>
</feature>
<evidence type="ECO:0000313" key="3">
    <source>
        <dbReference type="Proteomes" id="UP000297910"/>
    </source>
</evidence>